<protein>
    <recommendedName>
        <fullName evidence="5">Short-chain dehydrogenase</fullName>
    </recommendedName>
</protein>
<dbReference type="AlphaFoldDB" id="A0A1D8JKB3"/>
<sequence length="248" mass="26671">MKRLENKVALITGAGSGLGKAEALLFAEHGANVIITDINSETLYATENKMNDLGYEALAMKHDVSSEEEWQQVMKAIDKKFGEVDILINNAGIINRQGLEVITLEDFNFMHTINTQGTFLGMKSVTPIMKKSGGGSIINISSIFGLVGSEGAFAYHATKGAVKLMSKAAAIDLSKSFIRVNSIHPGVIETPMSNSIATKEGHPMKNKIPWPEIGKPEDVAYGALYLASDESKYVTGSELVIDGGYTAQ</sequence>
<dbReference type="PRINTS" id="PR00080">
    <property type="entry name" value="SDRFAMILY"/>
</dbReference>
<dbReference type="Proteomes" id="UP000185746">
    <property type="component" value="Chromosome"/>
</dbReference>
<accession>A0A1D8JKB3</accession>
<reference evidence="3 4" key="1">
    <citation type="submission" date="2016-09" db="EMBL/GenBank/DDBJ databases">
        <title>Complete genome sequence of the Lysinibacillus sphaericus LMG 22257, a specie of Bacillus with ureolytic activity that can effectively biodeposit calcium carbonate.</title>
        <authorList>
            <person name="Yan W."/>
        </authorList>
    </citation>
    <scope>NUCLEOTIDE SEQUENCE [LARGE SCALE GENOMIC DNA]</scope>
    <source>
        <strain evidence="3 4">LMG 22257</strain>
    </source>
</reference>
<keyword evidence="4" id="KW-1185">Reference proteome</keyword>
<comment type="similarity">
    <text evidence="1">Belongs to the short-chain dehydrogenases/reductases (SDR) family.</text>
</comment>
<evidence type="ECO:0008006" key="5">
    <source>
        <dbReference type="Google" id="ProtNLM"/>
    </source>
</evidence>
<evidence type="ECO:0000256" key="1">
    <source>
        <dbReference type="ARBA" id="ARBA00006484"/>
    </source>
</evidence>
<dbReference type="Gene3D" id="3.40.50.720">
    <property type="entry name" value="NAD(P)-binding Rossmann-like Domain"/>
    <property type="match status" value="1"/>
</dbReference>
<dbReference type="NCBIfam" id="NF005559">
    <property type="entry name" value="PRK07231.1"/>
    <property type="match status" value="1"/>
</dbReference>
<dbReference type="SUPFAM" id="SSF51735">
    <property type="entry name" value="NAD(P)-binding Rossmann-fold domains"/>
    <property type="match status" value="1"/>
</dbReference>
<dbReference type="PANTHER" id="PTHR24321">
    <property type="entry name" value="DEHYDROGENASES, SHORT CHAIN"/>
    <property type="match status" value="1"/>
</dbReference>
<evidence type="ECO:0000313" key="4">
    <source>
        <dbReference type="Proteomes" id="UP000185746"/>
    </source>
</evidence>
<dbReference type="Pfam" id="PF13561">
    <property type="entry name" value="adh_short_C2"/>
    <property type="match status" value="1"/>
</dbReference>
<dbReference type="PRINTS" id="PR00081">
    <property type="entry name" value="GDHRDH"/>
</dbReference>
<evidence type="ECO:0000256" key="2">
    <source>
        <dbReference type="ARBA" id="ARBA00023002"/>
    </source>
</evidence>
<evidence type="ECO:0000313" key="3">
    <source>
        <dbReference type="EMBL" id="AOV09158.1"/>
    </source>
</evidence>
<dbReference type="FunFam" id="3.40.50.720:FF:000084">
    <property type="entry name" value="Short-chain dehydrogenase reductase"/>
    <property type="match status" value="1"/>
</dbReference>
<dbReference type="GO" id="GO:0008206">
    <property type="term" value="P:bile acid metabolic process"/>
    <property type="evidence" value="ECO:0007669"/>
    <property type="project" value="UniProtKB-ARBA"/>
</dbReference>
<dbReference type="PANTHER" id="PTHR24321:SF8">
    <property type="entry name" value="ESTRADIOL 17-BETA-DEHYDROGENASE 8-RELATED"/>
    <property type="match status" value="1"/>
</dbReference>
<gene>
    <name evidence="3" type="ORF">BI350_08030</name>
</gene>
<keyword evidence="2" id="KW-0560">Oxidoreductase</keyword>
<dbReference type="InterPro" id="IPR002347">
    <property type="entry name" value="SDR_fam"/>
</dbReference>
<dbReference type="GO" id="GO:0016491">
    <property type="term" value="F:oxidoreductase activity"/>
    <property type="evidence" value="ECO:0007669"/>
    <property type="project" value="UniProtKB-KW"/>
</dbReference>
<proteinExistence type="inferred from homology"/>
<name>A0A1D8JKB3_9BACL</name>
<dbReference type="InterPro" id="IPR036291">
    <property type="entry name" value="NAD(P)-bd_dom_sf"/>
</dbReference>
<organism evidence="3 4">
    <name type="scientific">Sporosarcina ureilytica</name>
    <dbReference type="NCBI Taxonomy" id="298596"/>
    <lineage>
        <taxon>Bacteria</taxon>
        <taxon>Bacillati</taxon>
        <taxon>Bacillota</taxon>
        <taxon>Bacilli</taxon>
        <taxon>Bacillales</taxon>
        <taxon>Caryophanaceae</taxon>
        <taxon>Sporosarcina</taxon>
    </lineage>
</organism>
<dbReference type="EMBL" id="CP017560">
    <property type="protein sequence ID" value="AOV09158.1"/>
    <property type="molecule type" value="Genomic_DNA"/>
</dbReference>
<dbReference type="KEGG" id="surl:BI350_08030"/>